<feature type="transmembrane region" description="Helical" evidence="6">
    <location>
        <begin position="275"/>
        <end position="293"/>
    </location>
</feature>
<evidence type="ECO:0000259" key="7">
    <source>
        <dbReference type="Pfam" id="PF00892"/>
    </source>
</evidence>
<evidence type="ECO:0000256" key="6">
    <source>
        <dbReference type="SAM" id="Phobius"/>
    </source>
</evidence>
<sequence>MRSRRETPALVVAPALLALYVLWGSSFAAIKIVLEAMPPFLALGIRWTVAGAILYAWAIRREGRSGERPTPDHWKSALFIGGMVIVGGIGGVAFAEQFLPSGIAALLVSTAPVWAVLISRGVFGEDVSWPTVAGLALGLAGLVLLIRPAGTEHLNLLGTGAALAAAVLWAVGSVYAPRVSLPKRAVMSASLQMLASGAVLLAVGLVAGERSHVHWAWRAGIALAYLTFFSSLIGFVVYIWLLEQFPITVASTVAYAAPVVAVLVGWGLLGEPLTPRTLLAMGVTLLGVALMITGRTAPSPRPSTDAAQRAPAPALLALDPSYCDSP</sequence>
<feature type="transmembrane region" description="Helical" evidence="6">
    <location>
        <begin position="188"/>
        <end position="207"/>
    </location>
</feature>
<protein>
    <recommendedName>
        <fullName evidence="7">EamA domain-containing protein</fullName>
    </recommendedName>
</protein>
<dbReference type="Gene3D" id="1.10.3730.20">
    <property type="match status" value="2"/>
</dbReference>
<feature type="transmembrane region" description="Helical" evidence="6">
    <location>
        <begin position="248"/>
        <end position="269"/>
    </location>
</feature>
<proteinExistence type="inferred from homology"/>
<evidence type="ECO:0000256" key="2">
    <source>
        <dbReference type="ARBA" id="ARBA00007362"/>
    </source>
</evidence>
<evidence type="ECO:0000256" key="4">
    <source>
        <dbReference type="ARBA" id="ARBA00022989"/>
    </source>
</evidence>
<keyword evidence="3 6" id="KW-0812">Transmembrane</keyword>
<dbReference type="GO" id="GO:0016020">
    <property type="term" value="C:membrane"/>
    <property type="evidence" value="ECO:0007669"/>
    <property type="project" value="UniProtKB-SubCell"/>
</dbReference>
<feature type="transmembrane region" description="Helical" evidence="6">
    <location>
        <begin position="38"/>
        <end position="57"/>
    </location>
</feature>
<evidence type="ECO:0000256" key="5">
    <source>
        <dbReference type="ARBA" id="ARBA00023136"/>
    </source>
</evidence>
<dbReference type="Pfam" id="PF00892">
    <property type="entry name" value="EamA"/>
    <property type="match status" value="2"/>
</dbReference>
<dbReference type="Proteomes" id="UP000318509">
    <property type="component" value="Unassembled WGS sequence"/>
</dbReference>
<keyword evidence="5 6" id="KW-0472">Membrane</keyword>
<accession>A0A537K5K1</accession>
<dbReference type="SUPFAM" id="SSF103481">
    <property type="entry name" value="Multidrug resistance efflux transporter EmrE"/>
    <property type="match status" value="2"/>
</dbReference>
<feature type="domain" description="EamA" evidence="7">
    <location>
        <begin position="158"/>
        <end position="292"/>
    </location>
</feature>
<evidence type="ECO:0000256" key="3">
    <source>
        <dbReference type="ARBA" id="ARBA00022692"/>
    </source>
</evidence>
<dbReference type="InterPro" id="IPR050638">
    <property type="entry name" value="AA-Vitamin_Transporters"/>
</dbReference>
<reference evidence="8 9" key="1">
    <citation type="journal article" date="2019" name="Nat. Microbiol.">
        <title>Mediterranean grassland soil C-N compound turnover is dependent on rainfall and depth, and is mediated by genomically divergent microorganisms.</title>
        <authorList>
            <person name="Diamond S."/>
            <person name="Andeer P.F."/>
            <person name="Li Z."/>
            <person name="Crits-Christoph A."/>
            <person name="Burstein D."/>
            <person name="Anantharaman K."/>
            <person name="Lane K.R."/>
            <person name="Thomas B.C."/>
            <person name="Pan C."/>
            <person name="Northen T.R."/>
            <person name="Banfield J.F."/>
        </authorList>
    </citation>
    <scope>NUCLEOTIDE SEQUENCE [LARGE SCALE GENOMIC DNA]</scope>
    <source>
        <strain evidence="8">NP_3</strain>
    </source>
</reference>
<dbReference type="InterPro" id="IPR037185">
    <property type="entry name" value="EmrE-like"/>
</dbReference>
<organism evidence="8 9">
    <name type="scientific">Candidatus Segetimicrobium genomatis</name>
    <dbReference type="NCBI Taxonomy" id="2569760"/>
    <lineage>
        <taxon>Bacteria</taxon>
        <taxon>Bacillati</taxon>
        <taxon>Candidatus Sysuimicrobiota</taxon>
        <taxon>Candidatus Sysuimicrobiia</taxon>
        <taxon>Candidatus Sysuimicrobiales</taxon>
        <taxon>Candidatus Segetimicrobiaceae</taxon>
        <taxon>Candidatus Segetimicrobium</taxon>
    </lineage>
</organism>
<comment type="subcellular location">
    <subcellularLocation>
        <location evidence="1">Membrane</location>
        <topology evidence="1">Multi-pass membrane protein</topology>
    </subcellularLocation>
</comment>
<dbReference type="InterPro" id="IPR000620">
    <property type="entry name" value="EamA_dom"/>
</dbReference>
<evidence type="ECO:0000313" key="8">
    <source>
        <dbReference type="EMBL" id="TMI91045.1"/>
    </source>
</evidence>
<evidence type="ECO:0000256" key="1">
    <source>
        <dbReference type="ARBA" id="ARBA00004141"/>
    </source>
</evidence>
<feature type="transmembrane region" description="Helical" evidence="6">
    <location>
        <begin position="156"/>
        <end position="176"/>
    </location>
</feature>
<gene>
    <name evidence="8" type="ORF">E6H00_04995</name>
</gene>
<dbReference type="PANTHER" id="PTHR32322:SF2">
    <property type="entry name" value="EAMA DOMAIN-CONTAINING PROTEIN"/>
    <property type="match status" value="1"/>
</dbReference>
<feature type="transmembrane region" description="Helical" evidence="6">
    <location>
        <begin position="77"/>
        <end position="95"/>
    </location>
</feature>
<dbReference type="PANTHER" id="PTHR32322">
    <property type="entry name" value="INNER MEMBRANE TRANSPORTER"/>
    <property type="match status" value="1"/>
</dbReference>
<comment type="similarity">
    <text evidence="2">Belongs to the EamA transporter family.</text>
</comment>
<keyword evidence="4 6" id="KW-1133">Transmembrane helix</keyword>
<dbReference type="AlphaFoldDB" id="A0A537K5K1"/>
<feature type="transmembrane region" description="Helical" evidence="6">
    <location>
        <begin position="219"/>
        <end position="241"/>
    </location>
</feature>
<feature type="domain" description="EamA" evidence="7">
    <location>
        <begin position="16"/>
        <end position="146"/>
    </location>
</feature>
<feature type="transmembrane region" description="Helical" evidence="6">
    <location>
        <begin position="131"/>
        <end position="150"/>
    </location>
</feature>
<comment type="caution">
    <text evidence="8">The sequence shown here is derived from an EMBL/GenBank/DDBJ whole genome shotgun (WGS) entry which is preliminary data.</text>
</comment>
<dbReference type="EMBL" id="VBAK01000105">
    <property type="protein sequence ID" value="TMI91045.1"/>
    <property type="molecule type" value="Genomic_DNA"/>
</dbReference>
<name>A0A537K5K1_9BACT</name>
<evidence type="ECO:0000313" key="9">
    <source>
        <dbReference type="Proteomes" id="UP000318509"/>
    </source>
</evidence>